<dbReference type="Proteomes" id="UP000184462">
    <property type="component" value="Unassembled WGS sequence"/>
</dbReference>
<evidence type="ECO:0000313" key="3">
    <source>
        <dbReference type="Proteomes" id="UP000184462"/>
    </source>
</evidence>
<dbReference type="SUPFAM" id="SSF52540">
    <property type="entry name" value="P-loop containing nucleoside triphosphate hydrolases"/>
    <property type="match status" value="1"/>
</dbReference>
<keyword evidence="3" id="KW-1185">Reference proteome</keyword>
<dbReference type="Pfam" id="PF00685">
    <property type="entry name" value="Sulfotransfer_1"/>
    <property type="match status" value="1"/>
</dbReference>
<feature type="domain" description="Sulfotransferase" evidence="1">
    <location>
        <begin position="14"/>
        <end position="177"/>
    </location>
</feature>
<dbReference type="GO" id="GO:0008146">
    <property type="term" value="F:sulfotransferase activity"/>
    <property type="evidence" value="ECO:0007669"/>
    <property type="project" value="InterPro"/>
</dbReference>
<sequence length="236" mass="27936">MIFNFFKKDLLKVYSHPRSGTHFLEAFLAKNFYQDKDLSLDQVAWGHWSNRKVKEDGNSYGKLFGHHFFPSIKNFKSPGIYIIRDGRAVAYSIWKTPNFLHKDIDETISFSDFLNTPLDWTGSPSKKTNEKLTIFEHWAKHCDEWIKFSEQEKKILIVHYEDLIKNPYKTYLKIKRFNFKFKPKLSKSKLNIIKKPTGLLPNKAKVNSWSGQYTESELKLFKEYININSTLVKYYG</sequence>
<name>A0A1M4X4S9_9FLAO</name>
<organism evidence="2 3">
    <name type="scientific">Psychroflexus salarius</name>
    <dbReference type="NCBI Taxonomy" id="1155689"/>
    <lineage>
        <taxon>Bacteria</taxon>
        <taxon>Pseudomonadati</taxon>
        <taxon>Bacteroidota</taxon>
        <taxon>Flavobacteriia</taxon>
        <taxon>Flavobacteriales</taxon>
        <taxon>Flavobacteriaceae</taxon>
        <taxon>Psychroflexus</taxon>
    </lineage>
</organism>
<dbReference type="InterPro" id="IPR000863">
    <property type="entry name" value="Sulfotransferase_dom"/>
</dbReference>
<keyword evidence="2" id="KW-0808">Transferase</keyword>
<dbReference type="AlphaFoldDB" id="A0A1M4X4S9"/>
<dbReference type="OrthoDB" id="1426576at2"/>
<dbReference type="RefSeq" id="WP_073193366.1">
    <property type="nucleotide sequence ID" value="NZ_FQTW01000007.1"/>
</dbReference>
<dbReference type="InterPro" id="IPR027417">
    <property type="entry name" value="P-loop_NTPase"/>
</dbReference>
<proteinExistence type="predicted"/>
<evidence type="ECO:0000259" key="1">
    <source>
        <dbReference type="Pfam" id="PF00685"/>
    </source>
</evidence>
<protein>
    <submittedName>
        <fullName evidence="2">Sulfotransferase domain-containing protein</fullName>
    </submittedName>
</protein>
<dbReference type="Gene3D" id="3.40.50.300">
    <property type="entry name" value="P-loop containing nucleotide triphosphate hydrolases"/>
    <property type="match status" value="1"/>
</dbReference>
<accession>A0A1M4X4S9</accession>
<dbReference type="EMBL" id="FQTW01000007">
    <property type="protein sequence ID" value="SHE88465.1"/>
    <property type="molecule type" value="Genomic_DNA"/>
</dbReference>
<dbReference type="STRING" id="1155689.SAMN05444278_107105"/>
<evidence type="ECO:0000313" key="2">
    <source>
        <dbReference type="EMBL" id="SHE88465.1"/>
    </source>
</evidence>
<gene>
    <name evidence="2" type="ORF">SAMN05444278_107105</name>
</gene>
<reference evidence="2 3" key="1">
    <citation type="submission" date="2016-11" db="EMBL/GenBank/DDBJ databases">
        <authorList>
            <person name="Jaros S."/>
            <person name="Januszkiewicz K."/>
            <person name="Wedrychowicz H."/>
        </authorList>
    </citation>
    <scope>NUCLEOTIDE SEQUENCE [LARGE SCALE GENOMIC DNA]</scope>
    <source>
        <strain evidence="2 3">DSM 25661</strain>
    </source>
</reference>